<gene>
    <name evidence="6" type="ORF">NAEGRDRAFT_44703</name>
</gene>
<dbReference type="GO" id="GO:0005737">
    <property type="term" value="C:cytoplasm"/>
    <property type="evidence" value="ECO:0007669"/>
    <property type="project" value="TreeGrafter"/>
</dbReference>
<dbReference type="PIRSF" id="PIRSF006641">
    <property type="entry name" value="CHP00092"/>
    <property type="match status" value="1"/>
</dbReference>
<dbReference type="InterPro" id="IPR012676">
    <property type="entry name" value="TGS-like"/>
</dbReference>
<keyword evidence="2" id="KW-0547">Nucleotide-binding</keyword>
<dbReference type="GO" id="GO:0046872">
    <property type="term" value="F:metal ion binding"/>
    <property type="evidence" value="ECO:0007669"/>
    <property type="project" value="UniProtKB-KW"/>
</dbReference>
<dbReference type="PRINTS" id="PR00326">
    <property type="entry name" value="GTP1OBG"/>
</dbReference>
<dbReference type="InParanoid" id="D2VQZ2"/>
<dbReference type="InterPro" id="IPR012675">
    <property type="entry name" value="Beta-grasp_dom_sf"/>
</dbReference>
<dbReference type="InterPro" id="IPR004396">
    <property type="entry name" value="ATPase_YchF/OLA1"/>
</dbReference>
<dbReference type="Pfam" id="PF01926">
    <property type="entry name" value="MMR_HSR1"/>
    <property type="match status" value="1"/>
</dbReference>
<dbReference type="GO" id="GO:0016887">
    <property type="term" value="F:ATP hydrolysis activity"/>
    <property type="evidence" value="ECO:0007669"/>
    <property type="project" value="InterPro"/>
</dbReference>
<dbReference type="InterPro" id="IPR013029">
    <property type="entry name" value="YchF_C"/>
</dbReference>
<protein>
    <recommendedName>
        <fullName evidence="4">Obg-like ATPase homolog</fullName>
    </recommendedName>
</protein>
<evidence type="ECO:0000256" key="3">
    <source>
        <dbReference type="ARBA" id="ARBA00022840"/>
    </source>
</evidence>
<dbReference type="GO" id="GO:0005524">
    <property type="term" value="F:ATP binding"/>
    <property type="evidence" value="ECO:0007669"/>
    <property type="project" value="UniProtKB-KW"/>
</dbReference>
<dbReference type="OMA" id="ARQWTIR"/>
<dbReference type="PANTHER" id="PTHR23305:SF18">
    <property type="entry name" value="OBG-TYPE G DOMAIN-CONTAINING PROTEIN"/>
    <property type="match status" value="1"/>
</dbReference>
<dbReference type="Proteomes" id="UP000006671">
    <property type="component" value="Unassembled WGS sequence"/>
</dbReference>
<dbReference type="AlphaFoldDB" id="D2VQZ2"/>
<dbReference type="Gene3D" id="3.10.20.30">
    <property type="match status" value="1"/>
</dbReference>
<dbReference type="GeneID" id="8864470"/>
<accession>D2VQZ2</accession>
<dbReference type="Gene3D" id="3.40.50.300">
    <property type="entry name" value="P-loop containing nucleotide triphosphate hydrolases"/>
    <property type="match status" value="1"/>
</dbReference>
<dbReference type="GO" id="GO:0005525">
    <property type="term" value="F:GTP binding"/>
    <property type="evidence" value="ECO:0007669"/>
    <property type="project" value="InterPro"/>
</dbReference>
<sequence length="354" mass="39761">MPNVGKSTLFNALTESTKAEAANFPFCTIEPNVGVCTVPDERLELLAERAKTKKIVPTYIEVIDIAGLIKGAAEGKGLGNKFLSHIRGVNCIAQMVRCFEDVNITHVENSVDPVRDVQIIESELMLSDLDVVERNMKRKEIQASKDKMDLLKKCHETLIEENSLYTVKWTAAEIAILKQFNFLTTKKILYICNVDEQTIIDGGNTHTQALIEHIKKRGNTVEPVIVCAQLESEVAQCEPESRAELLNEYGLKQTGLERIITSSYELLDLITYYTVGVQETRAWTVTKGSTAQESAGVIHSDFEKGFIKAETINWKDYLDCDCDDAKAKRKNLIRQEGKEYITQDGDVYNFKVKA</sequence>
<evidence type="ECO:0000313" key="6">
    <source>
        <dbReference type="EMBL" id="EFC40796.1"/>
    </source>
</evidence>
<keyword evidence="7" id="KW-1185">Reference proteome</keyword>
<dbReference type="FunFam" id="1.10.150.300:FF:000001">
    <property type="entry name" value="Ribosome-binding ATPase YchF"/>
    <property type="match status" value="1"/>
</dbReference>
<dbReference type="RefSeq" id="XP_002673540.1">
    <property type="nucleotide sequence ID" value="XM_002673494.1"/>
</dbReference>
<dbReference type="OrthoDB" id="424823at2759"/>
<dbReference type="PANTHER" id="PTHR23305">
    <property type="entry name" value="OBG GTPASE FAMILY"/>
    <property type="match status" value="1"/>
</dbReference>
<evidence type="ECO:0000259" key="5">
    <source>
        <dbReference type="PROSITE" id="PS51710"/>
    </source>
</evidence>
<keyword evidence="3" id="KW-0067">ATP-binding</keyword>
<dbReference type="EMBL" id="GG738890">
    <property type="protein sequence ID" value="EFC40796.1"/>
    <property type="molecule type" value="Genomic_DNA"/>
</dbReference>
<dbReference type="InterPro" id="IPR027417">
    <property type="entry name" value="P-loop_NTPase"/>
</dbReference>
<dbReference type="eggNOG" id="KOG1491">
    <property type="taxonomic scope" value="Eukaryota"/>
</dbReference>
<dbReference type="Gene3D" id="1.10.150.300">
    <property type="entry name" value="TGS-like domain"/>
    <property type="match status" value="1"/>
</dbReference>
<dbReference type="STRING" id="5762.D2VQZ2"/>
<dbReference type="FunFam" id="3.10.20.30:FF:000001">
    <property type="entry name" value="Ribosome-binding ATPase YchF"/>
    <property type="match status" value="1"/>
</dbReference>
<dbReference type="KEGG" id="ngr:NAEGRDRAFT_44703"/>
<dbReference type="NCBIfam" id="TIGR00092">
    <property type="entry name" value="redox-regulated ATPase YchF"/>
    <property type="match status" value="1"/>
</dbReference>
<reference evidence="6 7" key="1">
    <citation type="journal article" date="2010" name="Cell">
        <title>The genome of Naegleria gruberi illuminates early eukaryotic versatility.</title>
        <authorList>
            <person name="Fritz-Laylin L.K."/>
            <person name="Prochnik S.E."/>
            <person name="Ginger M.L."/>
            <person name="Dacks J.B."/>
            <person name="Carpenter M.L."/>
            <person name="Field M.C."/>
            <person name="Kuo A."/>
            <person name="Paredez A."/>
            <person name="Chapman J."/>
            <person name="Pham J."/>
            <person name="Shu S."/>
            <person name="Neupane R."/>
            <person name="Cipriano M."/>
            <person name="Mancuso J."/>
            <person name="Tu H."/>
            <person name="Salamov A."/>
            <person name="Lindquist E."/>
            <person name="Shapiro H."/>
            <person name="Lucas S."/>
            <person name="Grigoriev I.V."/>
            <person name="Cande W.Z."/>
            <person name="Fulton C."/>
            <person name="Rokhsar D.S."/>
            <person name="Dawson S.C."/>
        </authorList>
    </citation>
    <scope>NUCLEOTIDE SEQUENCE [LARGE SCALE GENOMIC DNA]</scope>
    <source>
        <strain evidence="6 7">NEG-M</strain>
    </source>
</reference>
<dbReference type="VEuPathDB" id="AmoebaDB:NAEGRDRAFT_44703"/>
<dbReference type="InterPro" id="IPR006073">
    <property type="entry name" value="GTP-bd"/>
</dbReference>
<dbReference type="InterPro" id="IPR023192">
    <property type="entry name" value="TGS-like_dom_sf"/>
</dbReference>
<feature type="domain" description="OBG-type G" evidence="5">
    <location>
        <begin position="1"/>
        <end position="246"/>
    </location>
</feature>
<organism evidence="7">
    <name type="scientific">Naegleria gruberi</name>
    <name type="common">Amoeba</name>
    <dbReference type="NCBI Taxonomy" id="5762"/>
    <lineage>
        <taxon>Eukaryota</taxon>
        <taxon>Discoba</taxon>
        <taxon>Heterolobosea</taxon>
        <taxon>Tetramitia</taxon>
        <taxon>Eutetramitia</taxon>
        <taxon>Vahlkampfiidae</taxon>
        <taxon>Naegleria</taxon>
    </lineage>
</organism>
<dbReference type="SUPFAM" id="SSF52540">
    <property type="entry name" value="P-loop containing nucleoside triphosphate hydrolases"/>
    <property type="match status" value="1"/>
</dbReference>
<evidence type="ECO:0000256" key="1">
    <source>
        <dbReference type="ARBA" id="ARBA00022723"/>
    </source>
</evidence>
<name>D2VQZ2_NAEGR</name>
<evidence type="ECO:0000256" key="2">
    <source>
        <dbReference type="ARBA" id="ARBA00022741"/>
    </source>
</evidence>
<dbReference type="SUPFAM" id="SSF81271">
    <property type="entry name" value="TGS-like"/>
    <property type="match status" value="1"/>
</dbReference>
<evidence type="ECO:0000313" key="7">
    <source>
        <dbReference type="Proteomes" id="UP000006671"/>
    </source>
</evidence>
<dbReference type="InterPro" id="IPR031167">
    <property type="entry name" value="G_OBG"/>
</dbReference>
<dbReference type="Pfam" id="PF06071">
    <property type="entry name" value="YchF-GTPase_C"/>
    <property type="match status" value="1"/>
</dbReference>
<dbReference type="PROSITE" id="PS51710">
    <property type="entry name" value="G_OBG"/>
    <property type="match status" value="1"/>
</dbReference>
<dbReference type="InterPro" id="IPR041706">
    <property type="entry name" value="YchF_N"/>
</dbReference>
<dbReference type="CDD" id="cd01900">
    <property type="entry name" value="YchF"/>
    <property type="match status" value="1"/>
</dbReference>
<proteinExistence type="predicted"/>
<evidence type="ECO:0000256" key="4">
    <source>
        <dbReference type="ARBA" id="ARBA00068719"/>
    </source>
</evidence>
<keyword evidence="1" id="KW-0479">Metal-binding</keyword>